<dbReference type="GO" id="GO:0005737">
    <property type="term" value="C:cytoplasm"/>
    <property type="evidence" value="ECO:0007669"/>
    <property type="project" value="TreeGrafter"/>
</dbReference>
<dbReference type="GO" id="GO:0006370">
    <property type="term" value="P:7-methylguanosine mRNA capping"/>
    <property type="evidence" value="ECO:0007669"/>
    <property type="project" value="TreeGrafter"/>
</dbReference>
<feature type="domain" description="Ribosomal RNA methyltransferase FtsJ" evidence="1">
    <location>
        <begin position="492"/>
        <end position="679"/>
    </location>
</feature>
<evidence type="ECO:0000259" key="1">
    <source>
        <dbReference type="Pfam" id="PF01728"/>
    </source>
</evidence>
<protein>
    <recommendedName>
        <fullName evidence="1">Ribosomal RNA methyltransferase FtsJ domain-containing protein</fullName>
    </recommendedName>
</protein>
<dbReference type="GO" id="GO:0004483">
    <property type="term" value="F:methyltransferase cap1 activity"/>
    <property type="evidence" value="ECO:0007669"/>
    <property type="project" value="TreeGrafter"/>
</dbReference>
<dbReference type="GO" id="GO:0005634">
    <property type="term" value="C:nucleus"/>
    <property type="evidence" value="ECO:0007669"/>
    <property type="project" value="TreeGrafter"/>
</dbReference>
<proteinExistence type="predicted"/>
<dbReference type="Pfam" id="PF01728">
    <property type="entry name" value="FtsJ"/>
    <property type="match status" value="1"/>
</dbReference>
<dbReference type="EMBL" id="MN739378">
    <property type="protein sequence ID" value="QHT01577.1"/>
    <property type="molecule type" value="Genomic_DNA"/>
</dbReference>
<dbReference type="Gene3D" id="3.40.50.12760">
    <property type="match status" value="1"/>
</dbReference>
<dbReference type="GO" id="GO:0032259">
    <property type="term" value="P:methylation"/>
    <property type="evidence" value="ECO:0007669"/>
    <property type="project" value="InterPro"/>
</dbReference>
<dbReference type="AlphaFoldDB" id="A0A6C0CB56"/>
<dbReference type="PANTHER" id="PTHR16121">
    <property type="entry name" value="CAP-SPECIFIC MRNA (NUCLEOSIDE-2'-O-)-METHYLTRANSFERASE 1-RELATED"/>
    <property type="match status" value="1"/>
</dbReference>
<name>A0A6C0CB56_9ZZZZ</name>
<dbReference type="InterPro" id="IPR050851">
    <property type="entry name" value="mRNA_Cap_2O-Ribose_MeTrfase"/>
</dbReference>
<reference evidence="2" key="1">
    <citation type="journal article" date="2020" name="Nature">
        <title>Giant virus diversity and host interactions through global metagenomics.</title>
        <authorList>
            <person name="Schulz F."/>
            <person name="Roux S."/>
            <person name="Paez-Espino D."/>
            <person name="Jungbluth S."/>
            <person name="Walsh D.A."/>
            <person name="Denef V.J."/>
            <person name="McMahon K.D."/>
            <person name="Konstantinidis K.T."/>
            <person name="Eloe-Fadrosh E.A."/>
            <person name="Kyrpides N.C."/>
            <person name="Woyke T."/>
        </authorList>
    </citation>
    <scope>NUCLEOTIDE SEQUENCE</scope>
    <source>
        <strain evidence="2">GVMAG-M-3300020192-26</strain>
    </source>
</reference>
<sequence>MQTKQTCAPVPYKKHKTGLVDFKLTDKNNIFDSELVPDTIYDLRKIILDKKIRNIFPGFSAESFRSTYLSQNRLNNAIDFLSLPIITDKISPKQLDDVKTLQNKIKKIIFKNNFETYISLAFYLRIRNMPIEDLENCIVFSYDTSLLKTLLDYVHYDLNSQINVQYFYPHNENGKETMSQKNNVKFNKLEILTIPYINDLVKNTIDTKLIIIDAIVLVGERGDSYIYRLNYAFKMIFNLLLVAMYKLKQGGTIHIVMPPMGKKYIFNMVTEICNLFDSYELYDVPYVCHGEYVLLNNLYVMQGFHGATKDVLKLLIKLNELNGQDKMPDGVYINESTETMAEYKNWMATKIDKNILSILELENVIKNITIGEVIMKFKMAYLETFKIAEKLGLELADWAFNESYFKDIVTLLELTHVSGALFHKKYASINSKHSDMESKKKELLYLSENVYQYVEKIDSKKYTAAELYFNNLYKNLNRLLATEYDITIGGQYVSRAWMKMYEILTVTDFFDNISNDPVRGFHICEAPGNFIASIMYFLNKRGIKYDWRAQSLKDGPVFDQYGFIKDNPDRWDFADGSGDIMKLQNLIYYSEKYGGVDVVVGDCGEKWSAETVIFGAVQLIYVLLTLRVGGNFVIKTFAGNVNELFLSVLNLACKSFVDIYYYKSPINFWSHEIYVCGKGFKGISAGDRTNLVNMMKTRKNTLDSISDEVFNDYFTYAKQVIHTSAVYKKFFVFCADNPEYIEKYGNRIKQVVKIKNSKWLKYFVEEKQG</sequence>
<evidence type="ECO:0000313" key="2">
    <source>
        <dbReference type="EMBL" id="QHT01577.1"/>
    </source>
</evidence>
<dbReference type="InterPro" id="IPR002877">
    <property type="entry name" value="RNA_MeTrfase_FtsJ_dom"/>
</dbReference>
<accession>A0A6C0CB56</accession>
<organism evidence="2">
    <name type="scientific">viral metagenome</name>
    <dbReference type="NCBI Taxonomy" id="1070528"/>
    <lineage>
        <taxon>unclassified sequences</taxon>
        <taxon>metagenomes</taxon>
        <taxon>organismal metagenomes</taxon>
    </lineage>
</organism>